<evidence type="ECO:0000256" key="5">
    <source>
        <dbReference type="ARBA" id="ARBA00023136"/>
    </source>
</evidence>
<sequence length="246" mass="26738">MHIGVHVMVVIAEIVFINLLLSSDNAVAIAAVLYGLPERIRKRALVYGTLLLIVLLIALTGIASRLMHFSGVEMAGGALMEYIALKLVLSDEQEADPKAKHDGSLWKAMLLVLLIDLVMSLDNVVAIAGIAQNQVLPMAIALAISIPIMVWGSQIICRLLTRFRILLWVGAGILSWTAASVFMRDTLMLHWFAANDLAKAAIGLGVALWSLLLAWVWQQFRARASRAAASNVSCPEEVQHLPGQNS</sequence>
<feature type="transmembrane region" description="Helical" evidence="6">
    <location>
        <begin position="110"/>
        <end position="130"/>
    </location>
</feature>
<comment type="subcellular location">
    <subcellularLocation>
        <location evidence="1">Membrane</location>
        <topology evidence="1">Multi-pass membrane protein</topology>
    </subcellularLocation>
</comment>
<accession>A0ABT9XM83</accession>
<keyword evidence="3 6" id="KW-0812">Transmembrane</keyword>
<keyword evidence="5 6" id="KW-0472">Membrane</keyword>
<proteinExistence type="inferred from homology"/>
<feature type="transmembrane region" description="Helical" evidence="6">
    <location>
        <begin position="69"/>
        <end position="89"/>
    </location>
</feature>
<comment type="similarity">
    <text evidence="2">Belongs to the TerC family.</text>
</comment>
<protein>
    <submittedName>
        <fullName evidence="7">YjbE family integral membrane protein</fullName>
    </submittedName>
</protein>
<feature type="transmembrane region" description="Helical" evidence="6">
    <location>
        <begin position="6"/>
        <end position="33"/>
    </location>
</feature>
<dbReference type="RefSeq" id="WP_274456923.1">
    <property type="nucleotide sequence ID" value="NZ_CP067097.1"/>
</dbReference>
<gene>
    <name evidence="7" type="ORF">J2S03_003297</name>
</gene>
<comment type="caution">
    <text evidence="7">The sequence shown here is derived from an EMBL/GenBank/DDBJ whole genome shotgun (WGS) entry which is preliminary data.</text>
</comment>
<dbReference type="InterPro" id="IPR005496">
    <property type="entry name" value="Integral_membrane_TerC"/>
</dbReference>
<evidence type="ECO:0000313" key="8">
    <source>
        <dbReference type="Proteomes" id="UP001232973"/>
    </source>
</evidence>
<name>A0ABT9XM83_9BACL</name>
<evidence type="ECO:0000256" key="3">
    <source>
        <dbReference type="ARBA" id="ARBA00022692"/>
    </source>
</evidence>
<dbReference type="EMBL" id="JAUSTP010000042">
    <property type="protein sequence ID" value="MDQ0191426.1"/>
    <property type="molecule type" value="Genomic_DNA"/>
</dbReference>
<feature type="transmembrane region" description="Helical" evidence="6">
    <location>
        <begin position="45"/>
        <end position="63"/>
    </location>
</feature>
<dbReference type="Proteomes" id="UP001232973">
    <property type="component" value="Unassembled WGS sequence"/>
</dbReference>
<organism evidence="7 8">
    <name type="scientific">Alicyclobacillus cycloheptanicus</name>
    <dbReference type="NCBI Taxonomy" id="1457"/>
    <lineage>
        <taxon>Bacteria</taxon>
        <taxon>Bacillati</taxon>
        <taxon>Bacillota</taxon>
        <taxon>Bacilli</taxon>
        <taxon>Bacillales</taxon>
        <taxon>Alicyclobacillaceae</taxon>
        <taxon>Alicyclobacillus</taxon>
    </lineage>
</organism>
<dbReference type="PANTHER" id="PTHR30238">
    <property type="entry name" value="MEMBRANE BOUND PREDICTED REDOX MODULATOR"/>
    <property type="match status" value="1"/>
</dbReference>
<feature type="transmembrane region" description="Helical" evidence="6">
    <location>
        <begin position="136"/>
        <end position="153"/>
    </location>
</feature>
<evidence type="ECO:0000256" key="6">
    <source>
        <dbReference type="SAM" id="Phobius"/>
    </source>
</evidence>
<keyword evidence="4 6" id="KW-1133">Transmembrane helix</keyword>
<evidence type="ECO:0000313" key="7">
    <source>
        <dbReference type="EMBL" id="MDQ0191426.1"/>
    </source>
</evidence>
<evidence type="ECO:0000256" key="1">
    <source>
        <dbReference type="ARBA" id="ARBA00004141"/>
    </source>
</evidence>
<dbReference type="InterPro" id="IPR022301">
    <property type="entry name" value="Integral_membrane_YjbE"/>
</dbReference>
<keyword evidence="8" id="KW-1185">Reference proteome</keyword>
<dbReference type="PANTHER" id="PTHR30238:SF4">
    <property type="entry name" value="SLL1022 PROTEIN"/>
    <property type="match status" value="1"/>
</dbReference>
<evidence type="ECO:0000256" key="2">
    <source>
        <dbReference type="ARBA" id="ARBA00007511"/>
    </source>
</evidence>
<dbReference type="Pfam" id="PF03741">
    <property type="entry name" value="TerC"/>
    <property type="match status" value="1"/>
</dbReference>
<feature type="transmembrane region" description="Helical" evidence="6">
    <location>
        <begin position="198"/>
        <end position="217"/>
    </location>
</feature>
<evidence type="ECO:0000256" key="4">
    <source>
        <dbReference type="ARBA" id="ARBA00022989"/>
    </source>
</evidence>
<reference evidence="7 8" key="1">
    <citation type="submission" date="2023-07" db="EMBL/GenBank/DDBJ databases">
        <title>Genomic Encyclopedia of Type Strains, Phase IV (KMG-IV): sequencing the most valuable type-strain genomes for metagenomic binning, comparative biology and taxonomic classification.</title>
        <authorList>
            <person name="Goeker M."/>
        </authorList>
    </citation>
    <scope>NUCLEOTIDE SEQUENCE [LARGE SCALE GENOMIC DNA]</scope>
    <source>
        <strain evidence="7 8">DSM 4006</strain>
    </source>
</reference>
<feature type="transmembrane region" description="Helical" evidence="6">
    <location>
        <begin position="165"/>
        <end position="183"/>
    </location>
</feature>
<dbReference type="NCBIfam" id="TIGR03717">
    <property type="entry name" value="R_switched_YjbE"/>
    <property type="match status" value="1"/>
</dbReference>